<dbReference type="Pfam" id="PF00117">
    <property type="entry name" value="GATase"/>
    <property type="match status" value="1"/>
</dbReference>
<sequence length="212" mass="23037">MRIAIVDTGLGNLRSVQKALMRLGADACLTISPEELMFAAGVVLPGVGAFPAAMEYLQRHGLVECLRELAARQTPLLGICLGMQLFFDSSEEWQPTPGLGLLPGQVTRLPDAVKLPHIGWNQVVPRIPHPICEGLEAGIWCYFVHSFAVEAQDPNDVIAVTEYGRAFPSIVAHGNVVGMQFHPEKSSAAGLQLLGNWLRMVKAWRQEASLSS</sequence>
<comment type="catalytic activity">
    <reaction evidence="8 10">
        <text>5-[(5-phospho-1-deoxy-D-ribulos-1-ylimino)methylamino]-1-(5-phospho-beta-D-ribosyl)imidazole-4-carboxamide + L-glutamine = D-erythro-1-(imidazol-4-yl)glycerol 3-phosphate + 5-amino-1-(5-phospho-beta-D-ribosyl)imidazole-4-carboxamide + L-glutamate + H(+)</text>
        <dbReference type="Rhea" id="RHEA:24793"/>
        <dbReference type="ChEBI" id="CHEBI:15378"/>
        <dbReference type="ChEBI" id="CHEBI:29985"/>
        <dbReference type="ChEBI" id="CHEBI:58278"/>
        <dbReference type="ChEBI" id="CHEBI:58359"/>
        <dbReference type="ChEBI" id="CHEBI:58475"/>
        <dbReference type="ChEBI" id="CHEBI:58525"/>
        <dbReference type="EC" id="4.3.2.10"/>
    </reaction>
</comment>
<evidence type="ECO:0000256" key="5">
    <source>
        <dbReference type="ARBA" id="ARBA00022962"/>
    </source>
</evidence>
<dbReference type="GO" id="GO:0016829">
    <property type="term" value="F:lyase activity"/>
    <property type="evidence" value="ECO:0007669"/>
    <property type="project" value="UniProtKB-KW"/>
</dbReference>
<dbReference type="Proteomes" id="UP000196475">
    <property type="component" value="Unassembled WGS sequence"/>
</dbReference>
<evidence type="ECO:0000256" key="9">
    <source>
        <dbReference type="ARBA" id="ARBA00049534"/>
    </source>
</evidence>
<dbReference type="PIRSF" id="PIRSF000495">
    <property type="entry name" value="Amidotransf_hisH"/>
    <property type="match status" value="1"/>
</dbReference>
<feature type="active site" description="Nucleophile" evidence="10 11">
    <location>
        <position position="80"/>
    </location>
</feature>
<evidence type="ECO:0000256" key="3">
    <source>
        <dbReference type="ARBA" id="ARBA00022605"/>
    </source>
</evidence>
<keyword evidence="10" id="KW-0963">Cytoplasm</keyword>
<evidence type="ECO:0000256" key="8">
    <source>
        <dbReference type="ARBA" id="ARBA00047838"/>
    </source>
</evidence>
<protein>
    <recommendedName>
        <fullName evidence="10">Imidazole glycerol phosphate synthase subunit HisH</fullName>
        <ecNumber evidence="10">4.3.2.10</ecNumber>
    </recommendedName>
    <alternativeName>
        <fullName evidence="10">IGP synthase glutaminase subunit</fullName>
        <ecNumber evidence="10">3.5.1.2</ecNumber>
    </alternativeName>
    <alternativeName>
        <fullName evidence="10">IGP synthase subunit HisH</fullName>
    </alternativeName>
    <alternativeName>
        <fullName evidence="10">ImGP synthase subunit HisH</fullName>
        <shortName evidence="10">IGPS subunit HisH</shortName>
    </alternativeName>
</protein>
<feature type="active site" evidence="10 11">
    <location>
        <position position="182"/>
    </location>
</feature>
<dbReference type="PROSITE" id="PS51274">
    <property type="entry name" value="GATASE_COBBQ"/>
    <property type="match status" value="1"/>
</dbReference>
<dbReference type="NCBIfam" id="TIGR01855">
    <property type="entry name" value="IMP_synth_hisH"/>
    <property type="match status" value="1"/>
</dbReference>
<dbReference type="GO" id="GO:0000107">
    <property type="term" value="F:imidazoleglycerol-phosphate synthase activity"/>
    <property type="evidence" value="ECO:0007669"/>
    <property type="project" value="UniProtKB-UniRule"/>
</dbReference>
<dbReference type="HAMAP" id="MF_00278">
    <property type="entry name" value="HisH"/>
    <property type="match status" value="1"/>
</dbReference>
<evidence type="ECO:0000256" key="6">
    <source>
        <dbReference type="ARBA" id="ARBA00023102"/>
    </source>
</evidence>
<dbReference type="GO" id="GO:0000105">
    <property type="term" value="P:L-histidine biosynthetic process"/>
    <property type="evidence" value="ECO:0007669"/>
    <property type="project" value="UniProtKB-UniRule"/>
</dbReference>
<dbReference type="EC" id="4.3.2.10" evidence="10"/>
<dbReference type="InterPro" id="IPR010139">
    <property type="entry name" value="Imidazole-glycPsynth_HisH"/>
</dbReference>
<feature type="domain" description="Glutamine amidotransferase" evidence="12">
    <location>
        <begin position="5"/>
        <end position="189"/>
    </location>
</feature>
<dbReference type="InterPro" id="IPR029062">
    <property type="entry name" value="Class_I_gatase-like"/>
</dbReference>
<keyword evidence="13" id="KW-0808">Transferase</keyword>
<dbReference type="EMBL" id="LZRT01000080">
    <property type="protein sequence ID" value="OUM87067.1"/>
    <property type="molecule type" value="Genomic_DNA"/>
</dbReference>
<dbReference type="PANTHER" id="PTHR42701:SF1">
    <property type="entry name" value="IMIDAZOLE GLYCEROL PHOSPHATE SYNTHASE SUBUNIT HISH"/>
    <property type="match status" value="1"/>
</dbReference>
<evidence type="ECO:0000256" key="1">
    <source>
        <dbReference type="ARBA" id="ARBA00005091"/>
    </source>
</evidence>
<dbReference type="PANTHER" id="PTHR42701">
    <property type="entry name" value="IMIDAZOLE GLYCEROL PHOSPHATE SYNTHASE SUBUNIT HISH"/>
    <property type="match status" value="1"/>
</dbReference>
<dbReference type="PROSITE" id="PS51273">
    <property type="entry name" value="GATASE_TYPE_1"/>
    <property type="match status" value="1"/>
</dbReference>
<evidence type="ECO:0000256" key="4">
    <source>
        <dbReference type="ARBA" id="ARBA00022801"/>
    </source>
</evidence>
<comment type="function">
    <text evidence="10">IGPS catalyzes the conversion of PRFAR and glutamine to IGP, AICAR and glutamate. The HisH subunit catalyzes the hydrolysis of glutamine to glutamate and ammonia as part of the synthesis of IGP and AICAR. The resulting ammonia molecule is channeled to the active site of HisF.</text>
</comment>
<dbReference type="GO" id="GO:0004359">
    <property type="term" value="F:glutaminase activity"/>
    <property type="evidence" value="ECO:0007669"/>
    <property type="project" value="UniProtKB-EC"/>
</dbReference>
<organism evidence="13 14">
    <name type="scientific">Bacillus thermozeamaize</name>
    <dbReference type="NCBI Taxonomy" id="230954"/>
    <lineage>
        <taxon>Bacteria</taxon>
        <taxon>Bacillati</taxon>
        <taxon>Bacillota</taxon>
        <taxon>Bacilli</taxon>
        <taxon>Bacillales</taxon>
        <taxon>Bacillaceae</taxon>
        <taxon>Bacillus</taxon>
    </lineage>
</organism>
<evidence type="ECO:0000256" key="11">
    <source>
        <dbReference type="PIRSR" id="PIRSR000495-1"/>
    </source>
</evidence>
<keyword evidence="3 10" id="KW-0028">Amino-acid biosynthesis</keyword>
<comment type="subcellular location">
    <subcellularLocation>
        <location evidence="10">Cytoplasm</location>
    </subcellularLocation>
</comment>
<name>A0A1Y3PLN5_9BACI</name>
<proteinExistence type="inferred from homology"/>
<keyword evidence="4 10" id="KW-0378">Hydrolase</keyword>
<dbReference type="EC" id="3.5.1.2" evidence="10"/>
<evidence type="ECO:0000313" key="13">
    <source>
        <dbReference type="EMBL" id="OUM87067.1"/>
    </source>
</evidence>
<dbReference type="InterPro" id="IPR017926">
    <property type="entry name" value="GATASE"/>
</dbReference>
<dbReference type="GO" id="GO:0005737">
    <property type="term" value="C:cytoplasm"/>
    <property type="evidence" value="ECO:0007669"/>
    <property type="project" value="UniProtKB-SubCell"/>
</dbReference>
<evidence type="ECO:0000256" key="10">
    <source>
        <dbReference type="HAMAP-Rule" id="MF_00278"/>
    </source>
</evidence>
<evidence type="ECO:0000256" key="7">
    <source>
        <dbReference type="ARBA" id="ARBA00023239"/>
    </source>
</evidence>
<comment type="caution">
    <text evidence="13">The sequence shown here is derived from an EMBL/GenBank/DDBJ whole genome shotgun (WGS) entry which is preliminary data.</text>
</comment>
<keyword evidence="6 10" id="KW-0368">Histidine biosynthesis</keyword>
<accession>A0A1Y3PLN5</accession>
<dbReference type="SUPFAM" id="SSF52317">
    <property type="entry name" value="Class I glutamine amidotransferase-like"/>
    <property type="match status" value="1"/>
</dbReference>
<dbReference type="AlphaFoldDB" id="A0A1Y3PLN5"/>
<comment type="catalytic activity">
    <reaction evidence="9 10">
        <text>L-glutamine + H2O = L-glutamate + NH4(+)</text>
        <dbReference type="Rhea" id="RHEA:15889"/>
        <dbReference type="ChEBI" id="CHEBI:15377"/>
        <dbReference type="ChEBI" id="CHEBI:28938"/>
        <dbReference type="ChEBI" id="CHEBI:29985"/>
        <dbReference type="ChEBI" id="CHEBI:58359"/>
        <dbReference type="EC" id="3.5.1.2"/>
    </reaction>
</comment>
<keyword evidence="7 10" id="KW-0456">Lyase</keyword>
<reference evidence="14" key="1">
    <citation type="submission" date="2016-06" db="EMBL/GenBank/DDBJ databases">
        <authorList>
            <person name="Nascimento L."/>
            <person name="Pereira R.V."/>
            <person name="Martins L.F."/>
            <person name="Quaggio R.B."/>
            <person name="Silva A.M."/>
            <person name="Setubal J.C."/>
        </authorList>
    </citation>
    <scope>NUCLEOTIDE SEQUENCE [LARGE SCALE GENOMIC DNA]</scope>
</reference>
<gene>
    <name evidence="10" type="primary">hisH</name>
    <name evidence="13" type="ORF">BAA01_16800</name>
</gene>
<keyword evidence="5 10" id="KW-0315">Glutamine amidotransferase</keyword>
<dbReference type="CDD" id="cd01748">
    <property type="entry name" value="GATase1_IGP_Synthase"/>
    <property type="match status" value="1"/>
</dbReference>
<dbReference type="UniPathway" id="UPA00031">
    <property type="reaction ID" value="UER00010"/>
</dbReference>
<comment type="subunit">
    <text evidence="2 10">Heterodimer of HisH and HisF.</text>
</comment>
<feature type="active site" evidence="10 11">
    <location>
        <position position="184"/>
    </location>
</feature>
<evidence type="ECO:0000259" key="12">
    <source>
        <dbReference type="Pfam" id="PF00117"/>
    </source>
</evidence>
<evidence type="ECO:0000256" key="2">
    <source>
        <dbReference type="ARBA" id="ARBA00011152"/>
    </source>
</evidence>
<evidence type="ECO:0000313" key="14">
    <source>
        <dbReference type="Proteomes" id="UP000196475"/>
    </source>
</evidence>
<dbReference type="Gene3D" id="3.40.50.880">
    <property type="match status" value="1"/>
</dbReference>
<comment type="pathway">
    <text evidence="1 10">Amino-acid biosynthesis; L-histidine biosynthesis; L-histidine from 5-phospho-alpha-D-ribose 1-diphosphate: step 5/9.</text>
</comment>